<dbReference type="EMBL" id="JBHSLC010000006">
    <property type="protein sequence ID" value="MFC5354298.1"/>
    <property type="molecule type" value="Genomic_DNA"/>
</dbReference>
<feature type="domain" description="Glycosyltransferase 61 catalytic" evidence="4">
    <location>
        <begin position="250"/>
        <end position="431"/>
    </location>
</feature>
<proteinExistence type="predicted"/>
<evidence type="ECO:0000313" key="5">
    <source>
        <dbReference type="EMBL" id="MFC5354298.1"/>
    </source>
</evidence>
<dbReference type="RefSeq" id="WP_376994041.1">
    <property type="nucleotide sequence ID" value="NZ_JBHSLC010000006.1"/>
</dbReference>
<accession>A0ABW0G202</accession>
<reference evidence="6" key="1">
    <citation type="journal article" date="2019" name="Int. J. Syst. Evol. Microbiol.">
        <title>The Global Catalogue of Microorganisms (GCM) 10K type strain sequencing project: providing services to taxonomists for standard genome sequencing and annotation.</title>
        <authorList>
            <consortium name="The Broad Institute Genomics Platform"/>
            <consortium name="The Broad Institute Genome Sequencing Center for Infectious Disease"/>
            <person name="Wu L."/>
            <person name="Ma J."/>
        </authorList>
    </citation>
    <scope>NUCLEOTIDE SEQUENCE [LARGE SCALE GENOMIC DNA]</scope>
    <source>
        <strain evidence="6">CCUG 58760</strain>
    </source>
</reference>
<dbReference type="Pfam" id="PF04577">
    <property type="entry name" value="Glyco_transf_61"/>
    <property type="match status" value="1"/>
</dbReference>
<sequence>MTIEVHVDYDDGGFAGWVLSSAGPEAPVWCQIVVDLEHRASILADEFLPAIGDRYGGRCCFGFSYRMPVVLCDGRAHRVDLIFAFEKDGAAVHYGLPATFRSFGAPATGETDGPATAHAVCRAQDLPIRLLEGTPDPESMGAAAPAILVTAPRRRMVHAPPREATGAAGFGHAEYVTHPAYLSVLADVVVRPATGAVYVPGKGVWQDARYLSDGGRLRSDLERLERDGAAGLPTLPGPVLLASSAMNRNYFHWLMDVLAGVQAGAQAFGRLPPLLLPPLNGWQGDALRRLLGLPPEAAIPAALPGSWSEDGPGQGLVRCERLIVPSHLGGTAIFPDATVRSLFARLSEGLPQHPSARRRLFVSRRDSDRPRIVNEAALAEALAPLGFELVVPGAMSVEAQARCFREAAVVVGSHGAGLVNVGFCVPGTTVVEILGSHYLNSCFYHLCGLMGHDYYSHTELVAPHNGRAGNAVSFYVDIKRLLVLLERIPALRRGKAEE</sequence>
<dbReference type="InterPro" id="IPR007657">
    <property type="entry name" value="Glycosyltransferase_61"/>
</dbReference>
<dbReference type="PANTHER" id="PTHR20961">
    <property type="entry name" value="GLYCOSYLTRANSFERASE"/>
    <property type="match status" value="1"/>
</dbReference>
<dbReference type="InterPro" id="IPR049625">
    <property type="entry name" value="Glyco_transf_61_cat"/>
</dbReference>
<protein>
    <submittedName>
        <fullName evidence="5">Glycosyltransferase family 61 protein</fullName>
    </submittedName>
</protein>
<keyword evidence="1" id="KW-0328">Glycosyltransferase</keyword>
<name>A0ABW0G202_9PROT</name>
<evidence type="ECO:0000259" key="4">
    <source>
        <dbReference type="Pfam" id="PF04577"/>
    </source>
</evidence>
<keyword evidence="3" id="KW-0325">Glycoprotein</keyword>
<gene>
    <name evidence="5" type="ORF">ACFPMG_04690</name>
</gene>
<keyword evidence="6" id="KW-1185">Reference proteome</keyword>
<evidence type="ECO:0000256" key="3">
    <source>
        <dbReference type="ARBA" id="ARBA00023180"/>
    </source>
</evidence>
<dbReference type="Proteomes" id="UP001596166">
    <property type="component" value="Unassembled WGS sequence"/>
</dbReference>
<dbReference type="PANTHER" id="PTHR20961:SF124">
    <property type="entry name" value="GLYCOSYLTRANSFERASE"/>
    <property type="match status" value="1"/>
</dbReference>
<organism evidence="5 6">
    <name type="scientific">Azospirillum himalayense</name>
    <dbReference type="NCBI Taxonomy" id="654847"/>
    <lineage>
        <taxon>Bacteria</taxon>
        <taxon>Pseudomonadati</taxon>
        <taxon>Pseudomonadota</taxon>
        <taxon>Alphaproteobacteria</taxon>
        <taxon>Rhodospirillales</taxon>
        <taxon>Azospirillaceae</taxon>
        <taxon>Azospirillum</taxon>
    </lineage>
</organism>
<comment type="caution">
    <text evidence="5">The sequence shown here is derived from an EMBL/GenBank/DDBJ whole genome shotgun (WGS) entry which is preliminary data.</text>
</comment>
<evidence type="ECO:0000256" key="1">
    <source>
        <dbReference type="ARBA" id="ARBA00022676"/>
    </source>
</evidence>
<evidence type="ECO:0000313" key="6">
    <source>
        <dbReference type="Proteomes" id="UP001596166"/>
    </source>
</evidence>
<evidence type="ECO:0000256" key="2">
    <source>
        <dbReference type="ARBA" id="ARBA00022679"/>
    </source>
</evidence>
<keyword evidence="2" id="KW-0808">Transferase</keyword>